<feature type="domain" description="ProQ/FinO" evidence="5">
    <location>
        <begin position="5"/>
        <end position="119"/>
    </location>
</feature>
<dbReference type="EMBL" id="UGHJ01000001">
    <property type="protein sequence ID" value="STO68818.1"/>
    <property type="molecule type" value="Genomic_DNA"/>
</dbReference>
<keyword evidence="2 4" id="KW-0694">RNA-binding</keyword>
<dbReference type="Gene3D" id="1.10.1710.10">
    <property type="entry name" value="ProQ/FinO domain"/>
    <property type="match status" value="1"/>
</dbReference>
<dbReference type="RefSeq" id="WP_115073075.1">
    <property type="nucleotide sequence ID" value="NZ_UGHE01000002.1"/>
</dbReference>
<evidence type="ECO:0000313" key="7">
    <source>
        <dbReference type="Proteomes" id="UP000254496"/>
    </source>
</evidence>
<dbReference type="InterPro" id="IPR036442">
    <property type="entry name" value="ProQ/FinO_sf"/>
</dbReference>
<name>A0AB38HA25_9PAST</name>
<sequence>MTEVQKLTNNKEIIAYLAEKFPLCFSLEGEAKPLKIGLFQDLAVALENDEKVSKTQLRQALRQYTSNWRYLHGCRAGAVRVDLNGEPAGVLEQEHADHAAVQLAEAKAKFAEKRAVEKANNPKVNKKRPVRRFEKKTEEGNIVKKNVTKSQHIKSKFVNVDLDSLDKGSVVRVKVGDKATKAVVLDVVKDGARVELDNGLTLTLSADRLFI</sequence>
<dbReference type="SMART" id="SM00945">
    <property type="entry name" value="ProQ"/>
    <property type="match status" value="1"/>
</dbReference>
<accession>A0AB38HA25</accession>
<comment type="similarity">
    <text evidence="4">Belongs to the ProQ family.</text>
</comment>
<dbReference type="GO" id="GO:0034057">
    <property type="term" value="F:RNA strand-exchange activity"/>
    <property type="evidence" value="ECO:0007669"/>
    <property type="project" value="UniProtKB-UniRule"/>
</dbReference>
<evidence type="ECO:0000256" key="1">
    <source>
        <dbReference type="ARBA" id="ARBA00022490"/>
    </source>
</evidence>
<keyword evidence="3 4" id="KW-0143">Chaperone</keyword>
<reference evidence="6 7" key="1">
    <citation type="submission" date="2018-06" db="EMBL/GenBank/DDBJ databases">
        <authorList>
            <consortium name="Pathogen Informatics"/>
            <person name="Doyle S."/>
        </authorList>
    </citation>
    <scope>NUCLEOTIDE SEQUENCE [LARGE SCALE GENOMIC DNA]</scope>
    <source>
        <strain evidence="6 7">NCTC8540</strain>
    </source>
</reference>
<dbReference type="InterPro" id="IPR035236">
    <property type="entry name" value="ProQ_C"/>
</dbReference>
<dbReference type="Pfam" id="PF17516">
    <property type="entry name" value="ProQ_C"/>
    <property type="match status" value="1"/>
</dbReference>
<comment type="function">
    <text evidence="4">RNA chaperone with significant RNA binding, RNA strand exchange and RNA duplexing activities.</text>
</comment>
<dbReference type="SUPFAM" id="SSF48657">
    <property type="entry name" value="FinO-like"/>
    <property type="match status" value="1"/>
</dbReference>
<protein>
    <recommendedName>
        <fullName evidence="4">RNA chaperone ProQ</fullName>
    </recommendedName>
</protein>
<dbReference type="GO" id="GO:0005829">
    <property type="term" value="C:cytosol"/>
    <property type="evidence" value="ECO:0007669"/>
    <property type="project" value="TreeGrafter"/>
</dbReference>
<dbReference type="Pfam" id="PF04352">
    <property type="entry name" value="ProQ"/>
    <property type="match status" value="1"/>
</dbReference>
<evidence type="ECO:0000256" key="3">
    <source>
        <dbReference type="ARBA" id="ARBA00023186"/>
    </source>
</evidence>
<evidence type="ECO:0000256" key="4">
    <source>
        <dbReference type="HAMAP-Rule" id="MF_00749"/>
    </source>
</evidence>
<dbReference type="HAMAP" id="MF_00749">
    <property type="entry name" value="ProQ"/>
    <property type="match status" value="1"/>
</dbReference>
<dbReference type="InterPro" id="IPR016103">
    <property type="entry name" value="ProQ/FinO"/>
</dbReference>
<evidence type="ECO:0000256" key="2">
    <source>
        <dbReference type="ARBA" id="ARBA00022884"/>
    </source>
</evidence>
<dbReference type="GO" id="GO:0010608">
    <property type="term" value="P:post-transcriptional regulation of gene expression"/>
    <property type="evidence" value="ECO:0007669"/>
    <property type="project" value="InterPro"/>
</dbReference>
<dbReference type="Proteomes" id="UP000254496">
    <property type="component" value="Unassembled WGS sequence"/>
</dbReference>
<dbReference type="NCBIfam" id="NF003434">
    <property type="entry name" value="PRK04950.1"/>
    <property type="match status" value="1"/>
</dbReference>
<dbReference type="PANTHER" id="PTHR38106">
    <property type="entry name" value="RNA CHAPERONE PROQ"/>
    <property type="match status" value="1"/>
</dbReference>
<gene>
    <name evidence="4 6" type="primary">proQ</name>
    <name evidence="6" type="ORF">NCTC8540_01332</name>
</gene>
<keyword evidence="1 4" id="KW-0963">Cytoplasm</keyword>
<dbReference type="GO" id="GO:0033592">
    <property type="term" value="F:RNA strand annealing activity"/>
    <property type="evidence" value="ECO:0007669"/>
    <property type="project" value="UniProtKB-UniRule"/>
</dbReference>
<dbReference type="AlphaFoldDB" id="A0AB38HA25"/>
<comment type="caution">
    <text evidence="6">The sequence shown here is derived from an EMBL/GenBank/DDBJ whole genome shotgun (WGS) entry which is preliminary data.</text>
</comment>
<evidence type="ECO:0000259" key="5">
    <source>
        <dbReference type="SMART" id="SM00945"/>
    </source>
</evidence>
<comment type="subcellular location">
    <subcellularLocation>
        <location evidence="4">Cytoplasm</location>
    </subcellularLocation>
</comment>
<evidence type="ECO:0000313" key="6">
    <source>
        <dbReference type="EMBL" id="STO68818.1"/>
    </source>
</evidence>
<dbReference type="PANTHER" id="PTHR38106:SF1">
    <property type="entry name" value="RNA CHAPERONE PROQ"/>
    <property type="match status" value="1"/>
</dbReference>
<organism evidence="6 7">
    <name type="scientific">Canicola haemoglobinophilus</name>
    <dbReference type="NCBI Taxonomy" id="733"/>
    <lineage>
        <taxon>Bacteria</taxon>
        <taxon>Pseudomonadati</taxon>
        <taxon>Pseudomonadota</taxon>
        <taxon>Gammaproteobacteria</taxon>
        <taxon>Pasteurellales</taxon>
        <taxon>Pasteurellaceae</taxon>
        <taxon>Canicola</taxon>
    </lineage>
</organism>
<dbReference type="InterPro" id="IPR023529">
    <property type="entry name" value="ProQ"/>
</dbReference>
<proteinExistence type="inferred from homology"/>